<feature type="chain" id="PRO_5017187744" evidence="1">
    <location>
        <begin position="25"/>
        <end position="181"/>
    </location>
</feature>
<protein>
    <submittedName>
        <fullName evidence="2">Uncharacterized protein</fullName>
    </submittedName>
</protein>
<reference evidence="2 3" key="1">
    <citation type="submission" date="2018-06" db="EMBL/GenBank/DDBJ databases">
        <title>Comparative genomics reveals the genomic features of Rhizophagus irregularis, R. cerebriforme, R. diaphanum and Gigaspora rosea, and their symbiotic lifestyle signature.</title>
        <authorList>
            <person name="Morin E."/>
            <person name="San Clemente H."/>
            <person name="Chen E.C.H."/>
            <person name="De La Providencia I."/>
            <person name="Hainaut M."/>
            <person name="Kuo A."/>
            <person name="Kohler A."/>
            <person name="Murat C."/>
            <person name="Tang N."/>
            <person name="Roy S."/>
            <person name="Loubradou J."/>
            <person name="Henrissat B."/>
            <person name="Grigoriev I.V."/>
            <person name="Corradi N."/>
            <person name="Roux C."/>
            <person name="Martin F.M."/>
        </authorList>
    </citation>
    <scope>NUCLEOTIDE SEQUENCE [LARGE SCALE GENOMIC DNA]</scope>
    <source>
        <strain evidence="2 3">DAOM 194757</strain>
    </source>
</reference>
<dbReference type="AlphaFoldDB" id="A0A397URG7"/>
<evidence type="ECO:0000313" key="3">
    <source>
        <dbReference type="Proteomes" id="UP000266673"/>
    </source>
</evidence>
<organism evidence="2 3">
    <name type="scientific">Gigaspora rosea</name>
    <dbReference type="NCBI Taxonomy" id="44941"/>
    <lineage>
        <taxon>Eukaryota</taxon>
        <taxon>Fungi</taxon>
        <taxon>Fungi incertae sedis</taxon>
        <taxon>Mucoromycota</taxon>
        <taxon>Glomeromycotina</taxon>
        <taxon>Glomeromycetes</taxon>
        <taxon>Diversisporales</taxon>
        <taxon>Gigasporaceae</taxon>
        <taxon>Gigaspora</taxon>
    </lineage>
</organism>
<keyword evidence="1" id="KW-0732">Signal</keyword>
<evidence type="ECO:0000313" key="2">
    <source>
        <dbReference type="EMBL" id="RIB12785.1"/>
    </source>
</evidence>
<feature type="signal peptide" evidence="1">
    <location>
        <begin position="1"/>
        <end position="24"/>
    </location>
</feature>
<proteinExistence type="predicted"/>
<comment type="caution">
    <text evidence="2">The sequence shown here is derived from an EMBL/GenBank/DDBJ whole genome shotgun (WGS) entry which is preliminary data.</text>
</comment>
<sequence>MHRLTFFILTVIFCLMGITSLVSGEGFEVLILPLFGNGYDVCSVWMEDVNRRFITDIPQGVNGDDYNKFYCGGHMPQYGDSGVPRPNEVITLQTLDRTTTYRIFFRVQQGDTPSYNMGKDYTYDTCLAFLGSDSNDDDWIVEELDYGECKFLRDGSDDQNVDKDASHTFPIKSVPVKMVHS</sequence>
<accession>A0A397URG7</accession>
<name>A0A397URG7_9GLOM</name>
<gene>
    <name evidence="2" type="ORF">C2G38_2144899</name>
</gene>
<dbReference type="OrthoDB" id="2303408at2759"/>
<evidence type="ECO:0000256" key="1">
    <source>
        <dbReference type="SAM" id="SignalP"/>
    </source>
</evidence>
<keyword evidence="3" id="KW-1185">Reference proteome</keyword>
<dbReference type="EMBL" id="QKWP01000989">
    <property type="protein sequence ID" value="RIB12785.1"/>
    <property type="molecule type" value="Genomic_DNA"/>
</dbReference>
<dbReference type="Proteomes" id="UP000266673">
    <property type="component" value="Unassembled WGS sequence"/>
</dbReference>